<dbReference type="InterPro" id="IPR035965">
    <property type="entry name" value="PAS-like_dom_sf"/>
</dbReference>
<evidence type="ECO:0000313" key="2">
    <source>
        <dbReference type="EMBL" id="SEN99430.1"/>
    </source>
</evidence>
<dbReference type="InterPro" id="IPR011785">
    <property type="entry name" value="Tscrpt_reg_PpsR-CrtJ"/>
</dbReference>
<dbReference type="SUPFAM" id="SSF55785">
    <property type="entry name" value="PYP-like sensor domain (PAS domain)"/>
    <property type="match status" value="2"/>
</dbReference>
<proteinExistence type="predicted"/>
<organism evidence="2 3">
    <name type="scientific">Palleronia pelagia</name>
    <dbReference type="NCBI Taxonomy" id="387096"/>
    <lineage>
        <taxon>Bacteria</taxon>
        <taxon>Pseudomonadati</taxon>
        <taxon>Pseudomonadota</taxon>
        <taxon>Alphaproteobacteria</taxon>
        <taxon>Rhodobacterales</taxon>
        <taxon>Roseobacteraceae</taxon>
        <taxon>Palleronia</taxon>
    </lineage>
</organism>
<dbReference type="PRINTS" id="PR01590">
    <property type="entry name" value="HTHFIS"/>
</dbReference>
<dbReference type="SUPFAM" id="SSF46689">
    <property type="entry name" value="Homeodomain-like"/>
    <property type="match status" value="1"/>
</dbReference>
<dbReference type="InterPro" id="IPR002197">
    <property type="entry name" value="HTH_Fis"/>
</dbReference>
<dbReference type="AlphaFoldDB" id="A0A1H8L2K9"/>
<dbReference type="RefSeq" id="WP_091846488.1">
    <property type="nucleotide sequence ID" value="NZ_FOCM01000009.1"/>
</dbReference>
<dbReference type="Gene3D" id="1.10.10.60">
    <property type="entry name" value="Homeodomain-like"/>
    <property type="match status" value="1"/>
</dbReference>
<dbReference type="EMBL" id="FOCM01000009">
    <property type="protein sequence ID" value="SEN99430.1"/>
    <property type="molecule type" value="Genomic_DNA"/>
</dbReference>
<dbReference type="Pfam" id="PF02954">
    <property type="entry name" value="HTH_8"/>
    <property type="match status" value="1"/>
</dbReference>
<dbReference type="Pfam" id="PF13426">
    <property type="entry name" value="PAS_9"/>
    <property type="match status" value="1"/>
</dbReference>
<sequence length="471" mass="50792">MTSRGAKYWSTGTIPLIAPDLLGSIISSASDIAVVVSDMGQILSVLVNPQQKGLDVQEDWNGLDMREVLTPESATKLERRLAEFASGVENDKPLELNHRGSSGLQFPIRYSFHQVGPDGAILLLGRDLRPIAEMQQQLVEAQLALERDYELNRDIATRMRVLLDISRDAIAFVALNTGRITDLNGSAAQILGGSVEDLKGAAFADELTGGAGTDVLDQLARAGRSDGAARTELTARRTRTPLMVGVTLFRAAGERMLVCRMDRADHAAAGTQALNDNLARLYDSCAEGIVVTDRSGQIVSANDGFLDLADLDNSGLALGRNLSDFLVRGGVDLKVMSDNAVRNGQIKLYATRFRTDVGVELPVEISVSYLDDAESPMLGFILRDGTRNEAPRAAPGGVDDDTMRSIRELVGTASLKELVGETSDVVEKMCIETAVELTGNNRVAAAEMLGLSRQSLYVKLRKYGLLARNDD</sequence>
<dbReference type="CDD" id="cd00130">
    <property type="entry name" value="PAS"/>
    <property type="match status" value="2"/>
</dbReference>
<dbReference type="Pfam" id="PF13188">
    <property type="entry name" value="PAS_8"/>
    <property type="match status" value="1"/>
</dbReference>
<gene>
    <name evidence="2" type="ORF">SAMN04488011_10955</name>
</gene>
<protein>
    <submittedName>
        <fullName evidence="2">Transcriptional regulator PpsR</fullName>
    </submittedName>
</protein>
<keyword evidence="3" id="KW-1185">Reference proteome</keyword>
<dbReference type="NCBIfam" id="TIGR00229">
    <property type="entry name" value="sensory_box"/>
    <property type="match status" value="1"/>
</dbReference>
<evidence type="ECO:0000259" key="1">
    <source>
        <dbReference type="SMART" id="SM00091"/>
    </source>
</evidence>
<feature type="domain" description="PAS" evidence="1">
    <location>
        <begin position="276"/>
        <end position="343"/>
    </location>
</feature>
<dbReference type="GO" id="GO:0043565">
    <property type="term" value="F:sequence-specific DNA binding"/>
    <property type="evidence" value="ECO:0007669"/>
    <property type="project" value="InterPro"/>
</dbReference>
<accession>A0A1H8L2K9</accession>
<evidence type="ECO:0000313" key="3">
    <source>
        <dbReference type="Proteomes" id="UP000199372"/>
    </source>
</evidence>
<dbReference type="NCBIfam" id="TIGR02040">
    <property type="entry name" value="PpsR-CrtJ"/>
    <property type="match status" value="1"/>
</dbReference>
<dbReference type="InterPro" id="IPR009057">
    <property type="entry name" value="Homeodomain-like_sf"/>
</dbReference>
<name>A0A1H8L2K9_9RHOB</name>
<dbReference type="Proteomes" id="UP000199372">
    <property type="component" value="Unassembled WGS sequence"/>
</dbReference>
<dbReference type="OrthoDB" id="5499170at2"/>
<dbReference type="Gene3D" id="3.30.450.20">
    <property type="entry name" value="PAS domain"/>
    <property type="match status" value="3"/>
</dbReference>
<dbReference type="SMART" id="SM00091">
    <property type="entry name" value="PAS"/>
    <property type="match status" value="2"/>
</dbReference>
<feature type="domain" description="PAS" evidence="1">
    <location>
        <begin position="157"/>
        <end position="224"/>
    </location>
</feature>
<dbReference type="InterPro" id="IPR000014">
    <property type="entry name" value="PAS"/>
</dbReference>
<reference evidence="3" key="1">
    <citation type="submission" date="2016-10" db="EMBL/GenBank/DDBJ databases">
        <authorList>
            <person name="Varghese N."/>
            <person name="Submissions S."/>
        </authorList>
    </citation>
    <scope>NUCLEOTIDE SEQUENCE [LARGE SCALE GENOMIC DNA]</scope>
    <source>
        <strain evidence="3">DSM 26893</strain>
    </source>
</reference>